<keyword evidence="1" id="KW-0812">Transmembrane</keyword>
<dbReference type="InterPro" id="IPR007498">
    <property type="entry name" value="PqiA-like"/>
</dbReference>
<feature type="transmembrane region" description="Helical" evidence="1">
    <location>
        <begin position="149"/>
        <end position="167"/>
    </location>
</feature>
<proteinExistence type="predicted"/>
<evidence type="ECO:0000313" key="3">
    <source>
        <dbReference type="Proteomes" id="UP000294887"/>
    </source>
</evidence>
<feature type="transmembrane region" description="Helical" evidence="1">
    <location>
        <begin position="173"/>
        <end position="196"/>
    </location>
</feature>
<dbReference type="RefSeq" id="WP_131904264.1">
    <property type="nucleotide sequence ID" value="NZ_BAAAFU010000008.1"/>
</dbReference>
<evidence type="ECO:0000256" key="1">
    <source>
        <dbReference type="SAM" id="Phobius"/>
    </source>
</evidence>
<keyword evidence="1" id="KW-1133">Transmembrane helix</keyword>
<keyword evidence="1" id="KW-0472">Membrane</keyword>
<dbReference type="Pfam" id="PF04403">
    <property type="entry name" value="PqiA"/>
    <property type="match status" value="1"/>
</dbReference>
<reference evidence="2 3" key="1">
    <citation type="submission" date="2019-03" db="EMBL/GenBank/DDBJ databases">
        <title>Genomic Encyclopedia of Type Strains, Phase IV (KMG-IV): sequencing the most valuable type-strain genomes for metagenomic binning, comparative biology and taxonomic classification.</title>
        <authorList>
            <person name="Goeker M."/>
        </authorList>
    </citation>
    <scope>NUCLEOTIDE SEQUENCE [LARGE SCALE GENOMIC DNA]</scope>
    <source>
        <strain evidence="2 3">DSM 24830</strain>
    </source>
</reference>
<dbReference type="Proteomes" id="UP000294887">
    <property type="component" value="Unassembled WGS sequence"/>
</dbReference>
<feature type="transmembrane region" description="Helical" evidence="1">
    <location>
        <begin position="55"/>
        <end position="79"/>
    </location>
</feature>
<feature type="transmembrane region" description="Helical" evidence="1">
    <location>
        <begin position="99"/>
        <end position="128"/>
    </location>
</feature>
<dbReference type="OrthoDB" id="9807787at2"/>
<keyword evidence="3" id="KW-1185">Reference proteome</keyword>
<dbReference type="AlphaFoldDB" id="A0A4R1F9N2"/>
<sequence>MEQSNQTSVNISQIACHDCDLLQKVPQLRVGQTANCLRCNAFLFKNQKNSVDRSLAFAITGLILYIISNMFPLLSLRALGTTQDETLISTSISLFKADMPLLSIVVLFTTVIFPATTLLGTIFILIQVKRDTFNDYTAPLFRFLRSTDTWGMLEIFMLALLVAMVKLGDVAEVIFGTSLYAFCLLILSLTMLSHSLNPHDVWSKLRRDITQ</sequence>
<organism evidence="2 3">
    <name type="scientific">Cocleimonas flava</name>
    <dbReference type="NCBI Taxonomy" id="634765"/>
    <lineage>
        <taxon>Bacteria</taxon>
        <taxon>Pseudomonadati</taxon>
        <taxon>Pseudomonadota</taxon>
        <taxon>Gammaproteobacteria</taxon>
        <taxon>Thiotrichales</taxon>
        <taxon>Thiotrichaceae</taxon>
        <taxon>Cocleimonas</taxon>
    </lineage>
</organism>
<accession>A0A4R1F9N2</accession>
<name>A0A4R1F9N2_9GAMM</name>
<comment type="caution">
    <text evidence="2">The sequence shown here is derived from an EMBL/GenBank/DDBJ whole genome shotgun (WGS) entry which is preliminary data.</text>
</comment>
<evidence type="ECO:0000313" key="2">
    <source>
        <dbReference type="EMBL" id="TCJ88578.1"/>
    </source>
</evidence>
<protein>
    <submittedName>
        <fullName evidence="2">Paraquat-inducible protein A</fullName>
    </submittedName>
</protein>
<dbReference type="EMBL" id="SMFQ01000002">
    <property type="protein sequence ID" value="TCJ88578.1"/>
    <property type="molecule type" value="Genomic_DNA"/>
</dbReference>
<gene>
    <name evidence="2" type="ORF">EV695_0435</name>
</gene>